<dbReference type="EMBL" id="CP018477">
    <property type="protein sequence ID" value="ASV73335.1"/>
    <property type="molecule type" value="Genomic_DNA"/>
</dbReference>
<protein>
    <submittedName>
        <fullName evidence="1">Uncharacterized protein</fullName>
    </submittedName>
</protein>
<accession>A0A286RBL0</accession>
<reference evidence="1 2" key="1">
    <citation type="journal article" name="Front. Microbiol.">
        <title>Sugar Metabolism of the First Thermophilic Planctomycete Thermogutta terrifontis: Comparative Genomic and Transcriptomic Approaches.</title>
        <authorList>
            <person name="Elcheninov A.G."/>
            <person name="Menzel P."/>
            <person name="Gudbergsdottir S.R."/>
            <person name="Slesarev A.I."/>
            <person name="Kadnikov V.V."/>
            <person name="Krogh A."/>
            <person name="Bonch-Osmolovskaya E.A."/>
            <person name="Peng X."/>
            <person name="Kublanov I.V."/>
        </authorList>
    </citation>
    <scope>NUCLEOTIDE SEQUENCE [LARGE SCALE GENOMIC DNA]</scope>
    <source>
        <strain evidence="1 2">R1</strain>
    </source>
</reference>
<dbReference type="Proteomes" id="UP000215086">
    <property type="component" value="Chromosome"/>
</dbReference>
<evidence type="ECO:0000313" key="1">
    <source>
        <dbReference type="EMBL" id="ASV73335.1"/>
    </source>
</evidence>
<dbReference type="KEGG" id="ttf:THTE_0733"/>
<organism evidence="1 2">
    <name type="scientific">Thermogutta terrifontis</name>
    <dbReference type="NCBI Taxonomy" id="1331910"/>
    <lineage>
        <taxon>Bacteria</taxon>
        <taxon>Pseudomonadati</taxon>
        <taxon>Planctomycetota</taxon>
        <taxon>Planctomycetia</taxon>
        <taxon>Pirellulales</taxon>
        <taxon>Thermoguttaceae</taxon>
        <taxon>Thermogutta</taxon>
    </lineage>
</organism>
<gene>
    <name evidence="1" type="ORF">THTE_0733</name>
</gene>
<keyword evidence="2" id="KW-1185">Reference proteome</keyword>
<dbReference type="AlphaFoldDB" id="A0A286RBL0"/>
<name>A0A286RBL0_9BACT</name>
<evidence type="ECO:0000313" key="2">
    <source>
        <dbReference type="Proteomes" id="UP000215086"/>
    </source>
</evidence>
<sequence>MECGDSSPLFVKALAFTTLRLRCFPAPKQAFLGWGQFMNCPSTILAFDLTMSG</sequence>
<proteinExistence type="predicted"/>